<evidence type="ECO:0000256" key="1">
    <source>
        <dbReference type="SAM" id="Phobius"/>
    </source>
</evidence>
<name>A0AAD5RR20_9PEZI</name>
<reference evidence="2" key="1">
    <citation type="submission" date="2022-07" db="EMBL/GenBank/DDBJ databases">
        <title>Draft genome sequence of Zalerion maritima ATCC 34329, a (micro)plastics degrading marine fungus.</title>
        <authorList>
            <person name="Paco A."/>
            <person name="Goncalves M.F.M."/>
            <person name="Rocha-Santos T.A.P."/>
            <person name="Alves A."/>
        </authorList>
    </citation>
    <scope>NUCLEOTIDE SEQUENCE</scope>
    <source>
        <strain evidence="2">ATCC 34329</strain>
    </source>
</reference>
<protein>
    <submittedName>
        <fullName evidence="2">Uncharacterized protein</fullName>
    </submittedName>
</protein>
<dbReference type="PANTHER" id="PTHR33973:SF4">
    <property type="entry name" value="OS07G0153300 PROTEIN"/>
    <property type="match status" value="1"/>
</dbReference>
<keyword evidence="1" id="KW-0472">Membrane</keyword>
<feature type="transmembrane region" description="Helical" evidence="1">
    <location>
        <begin position="68"/>
        <end position="91"/>
    </location>
</feature>
<proteinExistence type="predicted"/>
<keyword evidence="1" id="KW-0812">Transmembrane</keyword>
<evidence type="ECO:0000313" key="3">
    <source>
        <dbReference type="Proteomes" id="UP001201980"/>
    </source>
</evidence>
<evidence type="ECO:0000313" key="2">
    <source>
        <dbReference type="EMBL" id="KAJ2901470.1"/>
    </source>
</evidence>
<comment type="caution">
    <text evidence="2">The sequence shown here is derived from an EMBL/GenBank/DDBJ whole genome shotgun (WGS) entry which is preliminary data.</text>
</comment>
<keyword evidence="3" id="KW-1185">Reference proteome</keyword>
<feature type="transmembrane region" description="Helical" evidence="1">
    <location>
        <begin position="18"/>
        <end position="39"/>
    </location>
</feature>
<dbReference type="InterPro" id="IPR010775">
    <property type="entry name" value="DUF1365"/>
</dbReference>
<accession>A0AAD5RR20</accession>
<gene>
    <name evidence="2" type="ORF">MKZ38_001811</name>
</gene>
<dbReference type="EMBL" id="JAKWBI020000150">
    <property type="protein sequence ID" value="KAJ2901470.1"/>
    <property type="molecule type" value="Genomic_DNA"/>
</dbReference>
<dbReference type="PANTHER" id="PTHR33973">
    <property type="entry name" value="OS07G0153300 PROTEIN"/>
    <property type="match status" value="1"/>
</dbReference>
<keyword evidence="1" id="KW-1133">Transmembrane helix</keyword>
<dbReference type="Pfam" id="PF07103">
    <property type="entry name" value="DUF1365"/>
    <property type="match status" value="1"/>
</dbReference>
<dbReference type="Proteomes" id="UP001201980">
    <property type="component" value="Unassembled WGS sequence"/>
</dbReference>
<sequence length="621" mass="71237">MASMVSSEVEWALSAPVFLYYILQIDFKGLLLLAFCLIFRNRSELLASYRLRSLTNPLAGNHDNIQHILGTTLGFVLVMLLTSAPTLYRFYRTLSRNECLPKWDGLAGPLIFPCKTIHARMFPQKHGFTYSYLMVGIPVEWEGNSAGMISAGMEKRPNFKKGLYNIDPGGYLERGSREIGLRGKLDNYLRTQNVEPSAYPYAYLVTAAKFMGYSSNPVSFWYLYSSDKTLSAMILEVNNTFDERRMYFLRNGDDYELEHADSNNTSSTQMRKKWPKDFHVSPFNSRKGSYSLVADDPFSPVKIAGKGPINGTITLNSSKGHAKLIARVFSDGPPVDPTSMNPLQKLKFLSCWWWVGLATIPRTAKEAAVLFFRKKMHVWYRPEPLRTTISAHASKEETQAERFFKIYLRHLVDTTLTSLVVKYSAAGLEKDSHEEMWSSKASDDGKPLKELVFKVLTPVFYTRFLHYAHNVEALCREHQLDCTIWLSDLTLIPELVMRPPRKCEVRDSYQDRKYLEFIRYLRTPPEPIERPLTSTSATKRPPADADIRQFRNSPMDAYFIGQEDDNLRAAYEYFTLQAMFRGHWVFGKLYMIYGNVVNTQLLVAWVLSAAMNPLFRAKCLS</sequence>
<organism evidence="2 3">
    <name type="scientific">Zalerion maritima</name>
    <dbReference type="NCBI Taxonomy" id="339359"/>
    <lineage>
        <taxon>Eukaryota</taxon>
        <taxon>Fungi</taxon>
        <taxon>Dikarya</taxon>
        <taxon>Ascomycota</taxon>
        <taxon>Pezizomycotina</taxon>
        <taxon>Sordariomycetes</taxon>
        <taxon>Lulworthiomycetidae</taxon>
        <taxon>Lulworthiales</taxon>
        <taxon>Lulworthiaceae</taxon>
        <taxon>Zalerion</taxon>
    </lineage>
</organism>
<dbReference type="AlphaFoldDB" id="A0AAD5RR20"/>